<keyword evidence="2" id="KW-1185">Reference proteome</keyword>
<comment type="caution">
    <text evidence="1">The sequence shown here is derived from an EMBL/GenBank/DDBJ whole genome shotgun (WGS) entry which is preliminary data.</text>
</comment>
<evidence type="ECO:0000313" key="2">
    <source>
        <dbReference type="Proteomes" id="UP000799755"/>
    </source>
</evidence>
<gene>
    <name evidence="1" type="ORF">BDR25DRAFT_363134</name>
</gene>
<accession>A0ACB6Q9K4</accession>
<dbReference type="Proteomes" id="UP000799755">
    <property type="component" value="Unassembled WGS sequence"/>
</dbReference>
<evidence type="ECO:0000313" key="1">
    <source>
        <dbReference type="EMBL" id="KAF2463047.1"/>
    </source>
</evidence>
<sequence>MKIHIAILFWVVFFTGTWATTCTKSNAVSLLDYTKSMKETNRETTCFLCKLGAWTTVCQEMCRPIKRDIEIPNIAPRATQISVFEKQYTVNLFSGIAGQSNDVCTYFDQYLLCFSPSTMIIYDNESRVNLLTGEVVYANGTRTNIYSTIGGQPTPTSIRPTTAAISRATQAAGTASTALISPTLKPTQNSSSPSLIFKLSSFIPIWPLRAFSTFYQEVSLGHLSSR</sequence>
<reference evidence="1" key="1">
    <citation type="journal article" date="2020" name="Stud. Mycol.">
        <title>101 Dothideomycetes genomes: a test case for predicting lifestyles and emergence of pathogens.</title>
        <authorList>
            <person name="Haridas S."/>
            <person name="Albert R."/>
            <person name="Binder M."/>
            <person name="Bloem J."/>
            <person name="Labutti K."/>
            <person name="Salamov A."/>
            <person name="Andreopoulos B."/>
            <person name="Baker S."/>
            <person name="Barry K."/>
            <person name="Bills G."/>
            <person name="Bluhm B."/>
            <person name="Cannon C."/>
            <person name="Castanera R."/>
            <person name="Culley D."/>
            <person name="Daum C."/>
            <person name="Ezra D."/>
            <person name="Gonzalez J."/>
            <person name="Henrissat B."/>
            <person name="Kuo A."/>
            <person name="Liang C."/>
            <person name="Lipzen A."/>
            <person name="Lutzoni F."/>
            <person name="Magnuson J."/>
            <person name="Mondo S."/>
            <person name="Nolan M."/>
            <person name="Ohm R."/>
            <person name="Pangilinan J."/>
            <person name="Park H.-J."/>
            <person name="Ramirez L."/>
            <person name="Alfaro M."/>
            <person name="Sun H."/>
            <person name="Tritt A."/>
            <person name="Yoshinaga Y."/>
            <person name="Zwiers L.-H."/>
            <person name="Turgeon B."/>
            <person name="Goodwin S."/>
            <person name="Spatafora J."/>
            <person name="Crous P."/>
            <person name="Grigoriev I."/>
        </authorList>
    </citation>
    <scope>NUCLEOTIDE SEQUENCE</scope>
    <source>
        <strain evidence="1">ATCC 200398</strain>
    </source>
</reference>
<name>A0ACB6Q9K4_9PLEO</name>
<organism evidence="1 2">
    <name type="scientific">Lindgomyces ingoldianus</name>
    <dbReference type="NCBI Taxonomy" id="673940"/>
    <lineage>
        <taxon>Eukaryota</taxon>
        <taxon>Fungi</taxon>
        <taxon>Dikarya</taxon>
        <taxon>Ascomycota</taxon>
        <taxon>Pezizomycotina</taxon>
        <taxon>Dothideomycetes</taxon>
        <taxon>Pleosporomycetidae</taxon>
        <taxon>Pleosporales</taxon>
        <taxon>Lindgomycetaceae</taxon>
        <taxon>Lindgomyces</taxon>
    </lineage>
</organism>
<protein>
    <submittedName>
        <fullName evidence="1">Uncharacterized protein</fullName>
    </submittedName>
</protein>
<dbReference type="EMBL" id="MU003554">
    <property type="protein sequence ID" value="KAF2463047.1"/>
    <property type="molecule type" value="Genomic_DNA"/>
</dbReference>
<proteinExistence type="predicted"/>